<organism evidence="2 3">
    <name type="scientific">Calicophoron daubneyi</name>
    <name type="common">Rumen fluke</name>
    <name type="synonym">Paramphistomum daubneyi</name>
    <dbReference type="NCBI Taxonomy" id="300641"/>
    <lineage>
        <taxon>Eukaryota</taxon>
        <taxon>Metazoa</taxon>
        <taxon>Spiralia</taxon>
        <taxon>Lophotrochozoa</taxon>
        <taxon>Platyhelminthes</taxon>
        <taxon>Trematoda</taxon>
        <taxon>Digenea</taxon>
        <taxon>Plagiorchiida</taxon>
        <taxon>Pronocephalata</taxon>
        <taxon>Paramphistomoidea</taxon>
        <taxon>Paramphistomidae</taxon>
        <taxon>Calicophoron</taxon>
    </lineage>
</organism>
<dbReference type="EMBL" id="CAXLJL010000933">
    <property type="protein sequence ID" value="CAL5141705.1"/>
    <property type="molecule type" value="Genomic_DNA"/>
</dbReference>
<evidence type="ECO:0008006" key="4">
    <source>
        <dbReference type="Google" id="ProtNLM"/>
    </source>
</evidence>
<name>A0AAV2U232_CALDB</name>
<accession>A0AAV2U232</accession>
<feature type="compositionally biased region" description="Polar residues" evidence="1">
    <location>
        <begin position="106"/>
        <end position="119"/>
    </location>
</feature>
<feature type="region of interest" description="Disordered" evidence="1">
    <location>
        <begin position="21"/>
        <end position="54"/>
    </location>
</feature>
<dbReference type="Proteomes" id="UP001497525">
    <property type="component" value="Unassembled WGS sequence"/>
</dbReference>
<gene>
    <name evidence="2" type="ORF">CDAUBV1_LOCUS17030</name>
</gene>
<evidence type="ECO:0000313" key="2">
    <source>
        <dbReference type="EMBL" id="CAL5141705.1"/>
    </source>
</evidence>
<evidence type="ECO:0000313" key="3">
    <source>
        <dbReference type="Proteomes" id="UP001497525"/>
    </source>
</evidence>
<sequence>MDRLFERLEEVFDDFVFSGFMPHTRRPQSPREEMLRGEENDANDPHELPVPEPWTPFPFYGDLVKPDMMDRQFFDESMRRRREESEPRRDVVLDDDAPATDLTPHQRWSISKWSQSFSRKTFIGPDGQVTESETSVLQEPDGTKVQTTVERSPQGERKRIVRKKPTGEEEVQESNTDFGQPRSALPEPKPSTGDQGPDATSSTRSLGGMLHAFKRWCRGEG</sequence>
<reference evidence="2" key="1">
    <citation type="submission" date="2024-06" db="EMBL/GenBank/DDBJ databases">
        <authorList>
            <person name="Liu X."/>
            <person name="Lenzi L."/>
            <person name="Haldenby T S."/>
            <person name="Uol C."/>
        </authorList>
    </citation>
    <scope>NUCLEOTIDE SEQUENCE</scope>
</reference>
<comment type="caution">
    <text evidence="2">The sequence shown here is derived from an EMBL/GenBank/DDBJ whole genome shotgun (WGS) entry which is preliminary data.</text>
</comment>
<feature type="compositionally biased region" description="Polar residues" evidence="1">
    <location>
        <begin position="192"/>
        <end position="205"/>
    </location>
</feature>
<evidence type="ECO:0000256" key="1">
    <source>
        <dbReference type="SAM" id="MobiDB-lite"/>
    </source>
</evidence>
<feature type="region of interest" description="Disordered" evidence="1">
    <location>
        <begin position="75"/>
        <end position="209"/>
    </location>
</feature>
<protein>
    <recommendedName>
        <fullName evidence="4">HCLS1-associated protein X-1</fullName>
    </recommendedName>
</protein>
<proteinExistence type="predicted"/>
<feature type="compositionally biased region" description="Basic and acidic residues" evidence="1">
    <location>
        <begin position="75"/>
        <end position="92"/>
    </location>
</feature>
<dbReference type="AlphaFoldDB" id="A0AAV2U232"/>
<feature type="compositionally biased region" description="Basic and acidic residues" evidence="1">
    <location>
        <begin position="29"/>
        <end position="49"/>
    </location>
</feature>